<dbReference type="GO" id="GO:0016020">
    <property type="term" value="C:membrane"/>
    <property type="evidence" value="ECO:0007669"/>
    <property type="project" value="UniProtKB-SubCell"/>
</dbReference>
<sequence length="187" mass="19988">MCSADIFLGLLAILFPPLPVWVKRGICSADSIINILLLLLGYIPGLIHAWYIIAKYPDLPYDYEYHQGAHRAEHGGNGQVYVFVHDGQGGTRRVLATPQNQQPKLQPPPGQNGNNNNNNLNYGSTASASNKGPSRPNFSSAASSSPQQQPQAGSSSQHEEGVAGGSSDTPPSYAQVVAGDHKIQTQE</sequence>
<organism evidence="8 9">
    <name type="scientific">Podospora australis</name>
    <dbReference type="NCBI Taxonomy" id="1536484"/>
    <lineage>
        <taxon>Eukaryota</taxon>
        <taxon>Fungi</taxon>
        <taxon>Dikarya</taxon>
        <taxon>Ascomycota</taxon>
        <taxon>Pezizomycotina</taxon>
        <taxon>Sordariomycetes</taxon>
        <taxon>Sordariomycetidae</taxon>
        <taxon>Sordariales</taxon>
        <taxon>Podosporaceae</taxon>
        <taxon>Podospora</taxon>
    </lineage>
</organism>
<comment type="caution">
    <text evidence="8">The sequence shown here is derived from an EMBL/GenBank/DDBJ whole genome shotgun (WGS) entry which is preliminary data.</text>
</comment>
<reference evidence="8" key="1">
    <citation type="journal article" date="2023" name="Mol. Phylogenet. Evol.">
        <title>Genome-scale phylogeny and comparative genomics of the fungal order Sordariales.</title>
        <authorList>
            <person name="Hensen N."/>
            <person name="Bonometti L."/>
            <person name="Westerberg I."/>
            <person name="Brannstrom I.O."/>
            <person name="Guillou S."/>
            <person name="Cros-Aarteil S."/>
            <person name="Calhoun S."/>
            <person name="Haridas S."/>
            <person name="Kuo A."/>
            <person name="Mondo S."/>
            <person name="Pangilinan J."/>
            <person name="Riley R."/>
            <person name="LaButti K."/>
            <person name="Andreopoulos B."/>
            <person name="Lipzen A."/>
            <person name="Chen C."/>
            <person name="Yan M."/>
            <person name="Daum C."/>
            <person name="Ng V."/>
            <person name="Clum A."/>
            <person name="Steindorff A."/>
            <person name="Ohm R.A."/>
            <person name="Martin F."/>
            <person name="Silar P."/>
            <person name="Natvig D.O."/>
            <person name="Lalanne C."/>
            <person name="Gautier V."/>
            <person name="Ament-Velasquez S.L."/>
            <person name="Kruys A."/>
            <person name="Hutchinson M.I."/>
            <person name="Powell A.J."/>
            <person name="Barry K."/>
            <person name="Miller A.N."/>
            <person name="Grigoriev I.V."/>
            <person name="Debuchy R."/>
            <person name="Gladieux P."/>
            <person name="Hiltunen Thoren M."/>
            <person name="Johannesson H."/>
        </authorList>
    </citation>
    <scope>NUCLEOTIDE SEQUENCE</scope>
    <source>
        <strain evidence="8">PSN309</strain>
    </source>
</reference>
<feature type="transmembrane region" description="Helical" evidence="7">
    <location>
        <begin position="32"/>
        <end position="53"/>
    </location>
</feature>
<feature type="compositionally biased region" description="Low complexity" evidence="6">
    <location>
        <begin position="139"/>
        <end position="156"/>
    </location>
</feature>
<dbReference type="InterPro" id="IPR000612">
    <property type="entry name" value="PMP3"/>
</dbReference>
<evidence type="ECO:0000256" key="5">
    <source>
        <dbReference type="ARBA" id="ARBA00023136"/>
    </source>
</evidence>
<keyword evidence="3 7" id="KW-0812">Transmembrane</keyword>
<evidence type="ECO:0000313" key="8">
    <source>
        <dbReference type="EMBL" id="KAK4184844.1"/>
    </source>
</evidence>
<proteinExistence type="inferred from homology"/>
<protein>
    <submittedName>
        <fullName evidence="8">UPF0057-domain-containing protein</fullName>
    </submittedName>
</protein>
<gene>
    <name evidence="8" type="ORF">QBC35DRAFT_454865</name>
</gene>
<evidence type="ECO:0000256" key="6">
    <source>
        <dbReference type="SAM" id="MobiDB-lite"/>
    </source>
</evidence>
<evidence type="ECO:0000313" key="9">
    <source>
        <dbReference type="Proteomes" id="UP001302126"/>
    </source>
</evidence>
<comment type="subcellular location">
    <subcellularLocation>
        <location evidence="1">Membrane</location>
    </subcellularLocation>
</comment>
<dbReference type="PANTHER" id="PTHR21659:SF57">
    <property type="entry name" value="PLASMA MEMBRANE PROTEOLIPID 31"/>
    <property type="match status" value="1"/>
</dbReference>
<keyword evidence="9" id="KW-1185">Reference proteome</keyword>
<dbReference type="EMBL" id="MU864472">
    <property type="protein sequence ID" value="KAK4184844.1"/>
    <property type="molecule type" value="Genomic_DNA"/>
</dbReference>
<feature type="region of interest" description="Disordered" evidence="6">
    <location>
        <begin position="99"/>
        <end position="187"/>
    </location>
</feature>
<feature type="compositionally biased region" description="Polar residues" evidence="6">
    <location>
        <begin position="122"/>
        <end position="138"/>
    </location>
</feature>
<evidence type="ECO:0000256" key="4">
    <source>
        <dbReference type="ARBA" id="ARBA00022989"/>
    </source>
</evidence>
<comment type="similarity">
    <text evidence="2">Belongs to the UPF0057 (PMP3) family.</text>
</comment>
<evidence type="ECO:0000256" key="3">
    <source>
        <dbReference type="ARBA" id="ARBA00022692"/>
    </source>
</evidence>
<keyword evidence="5 7" id="KW-0472">Membrane</keyword>
<name>A0AAN6WN18_9PEZI</name>
<evidence type="ECO:0000256" key="2">
    <source>
        <dbReference type="ARBA" id="ARBA00009530"/>
    </source>
</evidence>
<accession>A0AAN6WN18</accession>
<keyword evidence="4 7" id="KW-1133">Transmembrane helix</keyword>
<dbReference type="AlphaFoldDB" id="A0AAN6WN18"/>
<dbReference type="Pfam" id="PF01679">
    <property type="entry name" value="Pmp3"/>
    <property type="match status" value="1"/>
</dbReference>
<dbReference type="PANTHER" id="PTHR21659">
    <property type="entry name" value="HYDROPHOBIC PROTEIN RCI2 LOW TEMPERATURE AND SALT RESPONSIVE PROTEIN LTI6 -RELATED"/>
    <property type="match status" value="1"/>
</dbReference>
<feature type="compositionally biased region" description="Low complexity" evidence="6">
    <location>
        <begin position="111"/>
        <end position="121"/>
    </location>
</feature>
<evidence type="ECO:0000256" key="1">
    <source>
        <dbReference type="ARBA" id="ARBA00004370"/>
    </source>
</evidence>
<dbReference type="Proteomes" id="UP001302126">
    <property type="component" value="Unassembled WGS sequence"/>
</dbReference>
<evidence type="ECO:0000256" key="7">
    <source>
        <dbReference type="SAM" id="Phobius"/>
    </source>
</evidence>
<reference evidence="8" key="2">
    <citation type="submission" date="2023-05" db="EMBL/GenBank/DDBJ databases">
        <authorList>
            <consortium name="Lawrence Berkeley National Laboratory"/>
            <person name="Steindorff A."/>
            <person name="Hensen N."/>
            <person name="Bonometti L."/>
            <person name="Westerberg I."/>
            <person name="Brannstrom I.O."/>
            <person name="Guillou S."/>
            <person name="Cros-Aarteil S."/>
            <person name="Calhoun S."/>
            <person name="Haridas S."/>
            <person name="Kuo A."/>
            <person name="Mondo S."/>
            <person name="Pangilinan J."/>
            <person name="Riley R."/>
            <person name="Labutti K."/>
            <person name="Andreopoulos B."/>
            <person name="Lipzen A."/>
            <person name="Chen C."/>
            <person name="Yanf M."/>
            <person name="Daum C."/>
            <person name="Ng V."/>
            <person name="Clum A."/>
            <person name="Ohm R."/>
            <person name="Martin F."/>
            <person name="Silar P."/>
            <person name="Natvig D."/>
            <person name="Lalanne C."/>
            <person name="Gautier V."/>
            <person name="Ament-Velasquez S.L."/>
            <person name="Kruys A."/>
            <person name="Hutchinson M.I."/>
            <person name="Powell A.J."/>
            <person name="Barry K."/>
            <person name="Miller A.N."/>
            <person name="Grigoriev I.V."/>
            <person name="Debuchy R."/>
            <person name="Gladieux P."/>
            <person name="Thoren M.H."/>
            <person name="Johannesson H."/>
        </authorList>
    </citation>
    <scope>NUCLEOTIDE SEQUENCE</scope>
    <source>
        <strain evidence="8">PSN309</strain>
    </source>
</reference>